<proteinExistence type="predicted"/>
<organism evidence="1 2">
    <name type="scientific">Candidatus Kuenenbacteria bacterium HGW-Kuenenbacteria-1</name>
    <dbReference type="NCBI Taxonomy" id="2013812"/>
    <lineage>
        <taxon>Bacteria</taxon>
        <taxon>Candidatus Kueneniibacteriota</taxon>
    </lineage>
</organism>
<name>A0A2N1UP16_9BACT</name>
<dbReference type="EMBL" id="PGYQ01000002">
    <property type="protein sequence ID" value="PKL72606.1"/>
    <property type="molecule type" value="Genomic_DNA"/>
</dbReference>
<comment type="caution">
    <text evidence="1">The sequence shown here is derived from an EMBL/GenBank/DDBJ whole genome shotgun (WGS) entry which is preliminary data.</text>
</comment>
<dbReference type="Proteomes" id="UP000233414">
    <property type="component" value="Unassembled WGS sequence"/>
</dbReference>
<protein>
    <submittedName>
        <fullName evidence="1">Uncharacterized protein</fullName>
    </submittedName>
</protein>
<accession>A0A2N1UP16</accession>
<evidence type="ECO:0000313" key="2">
    <source>
        <dbReference type="Proteomes" id="UP000233414"/>
    </source>
</evidence>
<sequence length="78" mass="9242">MKNPVGRFHVITHRAKTQFHPYKIQKQNVKLKYFDTLPKDLGRLEPLLQPKEKEQKMRAEALVYPRLGCSTKNKKSKH</sequence>
<reference evidence="1 2" key="1">
    <citation type="journal article" date="2017" name="ISME J.">
        <title>Potential for microbial H2 and metal transformations associated with novel bacteria and archaea in deep terrestrial subsurface sediments.</title>
        <authorList>
            <person name="Hernsdorf A.W."/>
            <person name="Amano Y."/>
            <person name="Miyakawa K."/>
            <person name="Ise K."/>
            <person name="Suzuki Y."/>
            <person name="Anantharaman K."/>
            <person name="Probst A."/>
            <person name="Burstein D."/>
            <person name="Thomas B.C."/>
            <person name="Banfield J.F."/>
        </authorList>
    </citation>
    <scope>NUCLEOTIDE SEQUENCE [LARGE SCALE GENOMIC DNA]</scope>
    <source>
        <strain evidence="1">HGW-Kuenenbacteria-1</strain>
    </source>
</reference>
<evidence type="ECO:0000313" key="1">
    <source>
        <dbReference type="EMBL" id="PKL72606.1"/>
    </source>
</evidence>
<dbReference type="AlphaFoldDB" id="A0A2N1UP16"/>
<gene>
    <name evidence="1" type="ORF">CVV26_01180</name>
</gene>